<keyword evidence="1 4" id="KW-0378">Hydrolase</keyword>
<evidence type="ECO:0000256" key="4">
    <source>
        <dbReference type="PROSITE-ProRule" id="PRU01161"/>
    </source>
</evidence>
<evidence type="ECO:0000259" key="5">
    <source>
        <dbReference type="PROSITE" id="PS51635"/>
    </source>
</evidence>
<keyword evidence="3 4" id="KW-0443">Lipid metabolism</keyword>
<feature type="active site" description="Proton acceptor" evidence="4">
    <location>
        <position position="169"/>
    </location>
</feature>
<feature type="active site" description="Nucleophile" evidence="4">
    <location>
        <position position="57"/>
    </location>
</feature>
<name>A0ABY6D1D3_9BACT</name>
<gene>
    <name evidence="6" type="ORF">N7E81_18825</name>
</gene>
<feature type="short sequence motif" description="DGA/G" evidence="4">
    <location>
        <begin position="169"/>
        <end position="171"/>
    </location>
</feature>
<dbReference type="Pfam" id="PF01734">
    <property type="entry name" value="Patatin"/>
    <property type="match status" value="1"/>
</dbReference>
<dbReference type="RefSeq" id="WP_263051153.1">
    <property type="nucleotide sequence ID" value="NZ_CP106735.1"/>
</dbReference>
<dbReference type="SUPFAM" id="SSF52151">
    <property type="entry name" value="FabD/lysophospholipase-like"/>
    <property type="match status" value="1"/>
</dbReference>
<dbReference type="InterPro" id="IPR002641">
    <property type="entry name" value="PNPLA_dom"/>
</dbReference>
<evidence type="ECO:0000256" key="1">
    <source>
        <dbReference type="ARBA" id="ARBA00022801"/>
    </source>
</evidence>
<evidence type="ECO:0000256" key="3">
    <source>
        <dbReference type="ARBA" id="ARBA00023098"/>
    </source>
</evidence>
<protein>
    <submittedName>
        <fullName evidence="6">Patatin-like phospholipase family protein</fullName>
    </submittedName>
</protein>
<evidence type="ECO:0000313" key="6">
    <source>
        <dbReference type="EMBL" id="UXX79410.1"/>
    </source>
</evidence>
<dbReference type="EMBL" id="CP106735">
    <property type="protein sequence ID" value="UXX79410.1"/>
    <property type="molecule type" value="Genomic_DNA"/>
</dbReference>
<sequence length="271" mass="29282">MDIHSIAETIGFDISDPKKHKIGLALGGGGIRGYVHLGVLKALEEQGIEVNIIAGTSAGALTGAFIASGMGAKEVHELLKAKNIFEYSKFHWPTDGLFKLDGMKEVLAETIKADQIEALKIPFIATVSNLNKGCVEYMAKGLISEVVLASASIPLIFAPVEMNGDKYVDGGLYDNLPVKPLKQLCEKIIAVSVSPVEETDDLDNLVKVASRTFQLIVNDHDPSLLDQCGILIEPMGIGNYGLLDTDKADELFEIGYKHTQSLDVKKLLDEC</sequence>
<dbReference type="PROSITE" id="PS51635">
    <property type="entry name" value="PNPLA"/>
    <property type="match status" value="1"/>
</dbReference>
<proteinExistence type="predicted"/>
<evidence type="ECO:0000256" key="2">
    <source>
        <dbReference type="ARBA" id="ARBA00022963"/>
    </source>
</evidence>
<organism evidence="6 7">
    <name type="scientific">Reichenbachiella carrageenanivorans</name>
    <dbReference type="NCBI Taxonomy" id="2979869"/>
    <lineage>
        <taxon>Bacteria</taxon>
        <taxon>Pseudomonadati</taxon>
        <taxon>Bacteroidota</taxon>
        <taxon>Cytophagia</taxon>
        <taxon>Cytophagales</taxon>
        <taxon>Reichenbachiellaceae</taxon>
        <taxon>Reichenbachiella</taxon>
    </lineage>
</organism>
<dbReference type="Proteomes" id="UP001062165">
    <property type="component" value="Chromosome"/>
</dbReference>
<evidence type="ECO:0000313" key="7">
    <source>
        <dbReference type="Proteomes" id="UP001062165"/>
    </source>
</evidence>
<accession>A0ABY6D1D3</accession>
<reference evidence="6" key="1">
    <citation type="submission" date="2022-10" db="EMBL/GenBank/DDBJ databases">
        <title>Comparative genomics and taxonomic characterization of three novel marine species of genus Reichenbachiella exhibiting antioxidant and polysaccharide degradation activities.</title>
        <authorList>
            <person name="Muhammad N."/>
            <person name="Lee Y.-J."/>
            <person name="Ko J."/>
            <person name="Kim S.-G."/>
        </authorList>
    </citation>
    <scope>NUCLEOTIDE SEQUENCE</scope>
    <source>
        <strain evidence="6">Wsw4-B4</strain>
    </source>
</reference>
<feature type="domain" description="PNPLA" evidence="5">
    <location>
        <begin position="24"/>
        <end position="182"/>
    </location>
</feature>
<dbReference type="PANTHER" id="PTHR14226">
    <property type="entry name" value="NEUROPATHY TARGET ESTERASE/SWISS CHEESE D.MELANOGASTER"/>
    <property type="match status" value="1"/>
</dbReference>
<keyword evidence="2 4" id="KW-0442">Lipid degradation</keyword>
<dbReference type="InterPro" id="IPR016035">
    <property type="entry name" value="Acyl_Trfase/lysoPLipase"/>
</dbReference>
<dbReference type="Gene3D" id="3.40.1090.10">
    <property type="entry name" value="Cytosolic phospholipase A2 catalytic domain"/>
    <property type="match status" value="2"/>
</dbReference>
<dbReference type="PANTHER" id="PTHR14226:SF78">
    <property type="entry name" value="SLR0060 PROTEIN"/>
    <property type="match status" value="1"/>
</dbReference>
<keyword evidence="7" id="KW-1185">Reference proteome</keyword>
<feature type="short sequence motif" description="GXGXXG" evidence="4">
    <location>
        <begin position="28"/>
        <end position="33"/>
    </location>
</feature>
<dbReference type="InterPro" id="IPR050301">
    <property type="entry name" value="NTE"/>
</dbReference>
<feature type="short sequence motif" description="GXSXG" evidence="4">
    <location>
        <begin position="55"/>
        <end position="59"/>
    </location>
</feature>